<dbReference type="InterPro" id="IPR050693">
    <property type="entry name" value="Hsp70_NEF-Inhibitors"/>
</dbReference>
<evidence type="ECO:0000256" key="10">
    <source>
        <dbReference type="SAM" id="SignalP"/>
    </source>
</evidence>
<dbReference type="AlphaFoldDB" id="A0AAW2I003"/>
<sequence length="462" mass="52891">MYIYSPLKYVFLTLAFLNLCVNSSEKVNSTFQATNEWKKIEDGQSIPPGLHVRINLKTGYREAKLPDDTSETKSLVTTPEADKALDPEELKRILKNIKSAESSTASSNKFRSYEELKKDFVDLNVQVKTDIEILTNLVENFKKFGLTKSDVQYSEETEDEEILTTLVDLEYLVHQFDNAREFAKLNGFPDVIYKSLNSTNSEIRSEALRLHGSATQSNPRVQIAALDAGSINILLKILKFDEDINVRSRSLYALSCLLRRFPAAQHKLITDGGLTVFASVFDEQKQDLLKLQVKIITLIHDLLFERKDTKMNILEEKNKNQTDATLVDLKERLSQYENMDIEGKLVEQSWCSRISDWFVNQNVISELETVDGIMSPSADQHDLIEKVIDTLYVLSDICKPEFKSEKKLMELLLQLRNVYSKLSKTELNVKDDGSSHYYSSLHNILIILTEKFLGKTHIKEEL</sequence>
<comment type="similarity">
    <text evidence="2">Belongs to the SIL1 family.</text>
</comment>
<proteinExistence type="inferred from homology"/>
<evidence type="ECO:0000256" key="6">
    <source>
        <dbReference type="ARBA" id="ARBA00022824"/>
    </source>
</evidence>
<evidence type="ECO:0000256" key="5">
    <source>
        <dbReference type="ARBA" id="ARBA00022729"/>
    </source>
</evidence>
<evidence type="ECO:0000313" key="11">
    <source>
        <dbReference type="EMBL" id="KAL0275318.1"/>
    </source>
</evidence>
<name>A0AAW2I003_9NEOP</name>
<keyword evidence="5 10" id="KW-0732">Signal</keyword>
<dbReference type="InterPro" id="IPR016024">
    <property type="entry name" value="ARM-type_fold"/>
</dbReference>
<comment type="caution">
    <text evidence="11">The sequence shown here is derived from an EMBL/GenBank/DDBJ whole genome shotgun (WGS) entry which is preliminary data.</text>
</comment>
<evidence type="ECO:0000256" key="2">
    <source>
        <dbReference type="ARBA" id="ARBA00010588"/>
    </source>
</evidence>
<evidence type="ECO:0000256" key="4">
    <source>
        <dbReference type="ARBA" id="ARBA00022448"/>
    </source>
</evidence>
<evidence type="ECO:0000256" key="8">
    <source>
        <dbReference type="ARBA" id="ARBA00023010"/>
    </source>
</evidence>
<keyword evidence="7" id="KW-0653">Protein transport</keyword>
<dbReference type="PANTHER" id="PTHR19316:SF35">
    <property type="entry name" value="NUCLEOTIDE EXCHANGE FACTOR SIL1"/>
    <property type="match status" value="1"/>
</dbReference>
<dbReference type="PANTHER" id="PTHR19316">
    <property type="entry name" value="PROTEIN FOLDING REGULATOR"/>
    <property type="match status" value="1"/>
</dbReference>
<protein>
    <recommendedName>
        <fullName evidence="3">Nucleotide exchange factor SIL1</fullName>
    </recommendedName>
</protein>
<accession>A0AAW2I003</accession>
<organism evidence="11">
    <name type="scientific">Menopon gallinae</name>
    <name type="common">poultry shaft louse</name>
    <dbReference type="NCBI Taxonomy" id="328185"/>
    <lineage>
        <taxon>Eukaryota</taxon>
        <taxon>Metazoa</taxon>
        <taxon>Ecdysozoa</taxon>
        <taxon>Arthropoda</taxon>
        <taxon>Hexapoda</taxon>
        <taxon>Insecta</taxon>
        <taxon>Pterygota</taxon>
        <taxon>Neoptera</taxon>
        <taxon>Paraneoptera</taxon>
        <taxon>Psocodea</taxon>
        <taxon>Troctomorpha</taxon>
        <taxon>Phthiraptera</taxon>
        <taxon>Amblycera</taxon>
        <taxon>Menoponidae</taxon>
        <taxon>Menopon</taxon>
    </lineage>
</organism>
<dbReference type="InterPro" id="IPR011989">
    <property type="entry name" value="ARM-like"/>
</dbReference>
<comment type="subcellular location">
    <subcellularLocation>
        <location evidence="1">Endoplasmic reticulum lumen</location>
    </subcellularLocation>
</comment>
<keyword evidence="9" id="KW-0325">Glycoprotein</keyword>
<keyword evidence="8" id="KW-0811">Translocation</keyword>
<evidence type="ECO:0000256" key="1">
    <source>
        <dbReference type="ARBA" id="ARBA00004319"/>
    </source>
</evidence>
<evidence type="ECO:0000256" key="3">
    <source>
        <dbReference type="ARBA" id="ARBA00015352"/>
    </source>
</evidence>
<dbReference type="GO" id="GO:0005788">
    <property type="term" value="C:endoplasmic reticulum lumen"/>
    <property type="evidence" value="ECO:0007669"/>
    <property type="project" value="UniProtKB-SubCell"/>
</dbReference>
<feature type="signal peptide" evidence="10">
    <location>
        <begin position="1"/>
        <end position="23"/>
    </location>
</feature>
<dbReference type="EMBL" id="JARGDH010000002">
    <property type="protein sequence ID" value="KAL0275318.1"/>
    <property type="molecule type" value="Genomic_DNA"/>
</dbReference>
<keyword evidence="4" id="KW-0813">Transport</keyword>
<evidence type="ECO:0000256" key="9">
    <source>
        <dbReference type="ARBA" id="ARBA00023180"/>
    </source>
</evidence>
<gene>
    <name evidence="11" type="ORF">PYX00_003206</name>
</gene>
<evidence type="ECO:0000256" key="7">
    <source>
        <dbReference type="ARBA" id="ARBA00022927"/>
    </source>
</evidence>
<reference evidence="11" key="1">
    <citation type="journal article" date="2024" name="Gigascience">
        <title>Chromosome-level genome of the poultry shaft louse Menopon gallinae provides insight into the host-switching and adaptive evolution of parasitic lice.</title>
        <authorList>
            <person name="Xu Y."/>
            <person name="Ma L."/>
            <person name="Liu S."/>
            <person name="Liang Y."/>
            <person name="Liu Q."/>
            <person name="He Z."/>
            <person name="Tian L."/>
            <person name="Duan Y."/>
            <person name="Cai W."/>
            <person name="Li H."/>
            <person name="Song F."/>
        </authorList>
    </citation>
    <scope>NUCLEOTIDE SEQUENCE</scope>
    <source>
        <strain evidence="11">Cailab_2023a</strain>
    </source>
</reference>
<dbReference type="SUPFAM" id="SSF48371">
    <property type="entry name" value="ARM repeat"/>
    <property type="match status" value="1"/>
</dbReference>
<dbReference type="GO" id="GO:0015031">
    <property type="term" value="P:protein transport"/>
    <property type="evidence" value="ECO:0007669"/>
    <property type="project" value="UniProtKB-KW"/>
</dbReference>
<dbReference type="GO" id="GO:0000774">
    <property type="term" value="F:adenyl-nucleotide exchange factor activity"/>
    <property type="evidence" value="ECO:0007669"/>
    <property type="project" value="TreeGrafter"/>
</dbReference>
<keyword evidence="6" id="KW-0256">Endoplasmic reticulum</keyword>
<feature type="chain" id="PRO_5043452825" description="Nucleotide exchange factor SIL1" evidence="10">
    <location>
        <begin position="24"/>
        <end position="462"/>
    </location>
</feature>
<dbReference type="Gene3D" id="1.25.10.10">
    <property type="entry name" value="Leucine-rich Repeat Variant"/>
    <property type="match status" value="1"/>
</dbReference>